<reference evidence="2" key="1">
    <citation type="submission" date="2021-04" db="EMBL/GenBank/DDBJ databases">
        <title>Genome sequence of Serratia sp. arafor3.</title>
        <authorList>
            <person name="Besaury L."/>
        </authorList>
    </citation>
    <scope>NUCLEOTIDE SEQUENCE</scope>
    <source>
        <strain evidence="2">Arafor3</strain>
    </source>
</reference>
<dbReference type="RefSeq" id="WP_248947418.1">
    <property type="nucleotide sequence ID" value="NZ_CBCSGY010000016.1"/>
</dbReference>
<proteinExistence type="predicted"/>
<organism evidence="2 3">
    <name type="scientific">Serratia silvae</name>
    <dbReference type="NCBI Taxonomy" id="2824122"/>
    <lineage>
        <taxon>Bacteria</taxon>
        <taxon>Pseudomonadati</taxon>
        <taxon>Pseudomonadota</taxon>
        <taxon>Gammaproteobacteria</taxon>
        <taxon>Enterobacterales</taxon>
        <taxon>Yersiniaceae</taxon>
        <taxon>Serratia</taxon>
    </lineage>
</organism>
<keyword evidence="3" id="KW-1185">Reference proteome</keyword>
<protein>
    <submittedName>
        <fullName evidence="2">Phage tail protein</fullName>
    </submittedName>
</protein>
<evidence type="ECO:0000313" key="3">
    <source>
        <dbReference type="Proteomes" id="UP001165275"/>
    </source>
</evidence>
<dbReference type="EMBL" id="JAGQDC010000021">
    <property type="protein sequence ID" value="MCL1031407.1"/>
    <property type="molecule type" value="Genomic_DNA"/>
</dbReference>
<sequence length="403" mass="46043">MDGFRKDDNGRYISDGLSPKQFARLFDQIQKERAHSRRRMNGSRHLTPSLLRNKHLDDIIGLGKKKDGTFFTIEDLKQFEANRGQARKKFTNTQPGITYAQLVAHSQAIDVKRANNNVDDGSGISNASFIGLQHNVALIRVAASNRSIDSSHLVQLRFEEWDEALENVTNDRAALMRLVRKLVAGRASINCDCGRYMYWYRYIATAGNFTISPPKEYVFPKIKNPNLRGVACKHIIHAFTRMQGAGWQTRIIESLIKASKGHHYGDDRKKTTEYFSESEIKQLNRNRKGKTNHAAIKAEYQRYQKRIDALQSKLTDKDKTKIDNARKKLARARQVTAQERERRKAAEAKAKQHASDVEAYKRQLSDLLKMQKQLFIDAQVMAGKTPEEAAKAFELHIKSTLGK</sequence>
<gene>
    <name evidence="2" type="ORF">KAJ71_20645</name>
</gene>
<accession>A0ABT0KHJ1</accession>
<feature type="coiled-coil region" evidence="1">
    <location>
        <begin position="293"/>
        <end position="363"/>
    </location>
</feature>
<keyword evidence="1" id="KW-0175">Coiled coil</keyword>
<evidence type="ECO:0000313" key="2">
    <source>
        <dbReference type="EMBL" id="MCL1031407.1"/>
    </source>
</evidence>
<comment type="caution">
    <text evidence="2">The sequence shown here is derived from an EMBL/GenBank/DDBJ whole genome shotgun (WGS) entry which is preliminary data.</text>
</comment>
<dbReference type="Proteomes" id="UP001165275">
    <property type="component" value="Unassembled WGS sequence"/>
</dbReference>
<evidence type="ECO:0000256" key="1">
    <source>
        <dbReference type="SAM" id="Coils"/>
    </source>
</evidence>
<name>A0ABT0KHJ1_9GAMM</name>